<proteinExistence type="predicted"/>
<feature type="region of interest" description="Disordered" evidence="1">
    <location>
        <begin position="207"/>
        <end position="281"/>
    </location>
</feature>
<evidence type="ECO:0000256" key="1">
    <source>
        <dbReference type="SAM" id="MobiDB-lite"/>
    </source>
</evidence>
<feature type="compositionally biased region" description="Pro residues" evidence="1">
    <location>
        <begin position="82"/>
        <end position="97"/>
    </location>
</feature>
<evidence type="ECO:0000313" key="3">
    <source>
        <dbReference type="Proteomes" id="UP000054498"/>
    </source>
</evidence>
<sequence>MGIVDSRRAPGFLYVGLNRRDSEVFDLYKVDLKARRLTLEVVNPGDVTSFLVDYDFNVRGAIAYNNTDGTSHILIRDGPLKHQPPPPPSAAPKPSAPTPKAAHMAAPKAAPADADALFAAAAKGRFTRSQKLLHTWVEPIVHDPDREREKRERQAALGARQRRLALARAKQDADALGRRRAADAALQPGEKGFRRHAYIPSAAKLDYVHNPGSAANGGGGGGARRRGEEDEDNDGGFGAMAAVANEPGQRRGGGGGGGGGGGAELSPLARRMRDMQRSKKGVAARAAKISVEGRNITLM</sequence>
<accession>A0A0D2LZD9</accession>
<evidence type="ECO:0000313" key="2">
    <source>
        <dbReference type="EMBL" id="KIY94736.1"/>
    </source>
</evidence>
<dbReference type="InterPro" id="IPR051037">
    <property type="entry name" value="RNAPII_TF_IWS1"/>
</dbReference>
<dbReference type="RefSeq" id="XP_013893756.1">
    <property type="nucleotide sequence ID" value="XM_014038302.1"/>
</dbReference>
<reference evidence="2 3" key="1">
    <citation type="journal article" date="2013" name="BMC Genomics">
        <title>Reconstruction of the lipid metabolism for the microalga Monoraphidium neglectum from its genome sequence reveals characteristics suitable for biofuel production.</title>
        <authorList>
            <person name="Bogen C."/>
            <person name="Al-Dilaimi A."/>
            <person name="Albersmeier A."/>
            <person name="Wichmann J."/>
            <person name="Grundmann M."/>
            <person name="Rupp O."/>
            <person name="Lauersen K.J."/>
            <person name="Blifernez-Klassen O."/>
            <person name="Kalinowski J."/>
            <person name="Goesmann A."/>
            <person name="Mussgnug J.H."/>
            <person name="Kruse O."/>
        </authorList>
    </citation>
    <scope>NUCLEOTIDE SEQUENCE [LARGE SCALE GENOMIC DNA]</scope>
    <source>
        <strain evidence="2 3">SAG 48.87</strain>
    </source>
</reference>
<keyword evidence="3" id="KW-1185">Reference proteome</keyword>
<dbReference type="Proteomes" id="UP000054498">
    <property type="component" value="Unassembled WGS sequence"/>
</dbReference>
<dbReference type="GO" id="GO:0016973">
    <property type="term" value="P:poly(A)+ mRNA export from nucleus"/>
    <property type="evidence" value="ECO:0007669"/>
    <property type="project" value="TreeGrafter"/>
</dbReference>
<gene>
    <name evidence="2" type="ORF">MNEG_13226</name>
</gene>
<dbReference type="PANTHER" id="PTHR46010">
    <property type="entry name" value="PROTEIN IWS1 HOMOLOG"/>
    <property type="match status" value="1"/>
</dbReference>
<dbReference type="GO" id="GO:0005634">
    <property type="term" value="C:nucleus"/>
    <property type="evidence" value="ECO:0007669"/>
    <property type="project" value="TreeGrafter"/>
</dbReference>
<organism evidence="2 3">
    <name type="scientific">Monoraphidium neglectum</name>
    <dbReference type="NCBI Taxonomy" id="145388"/>
    <lineage>
        <taxon>Eukaryota</taxon>
        <taxon>Viridiplantae</taxon>
        <taxon>Chlorophyta</taxon>
        <taxon>core chlorophytes</taxon>
        <taxon>Chlorophyceae</taxon>
        <taxon>CS clade</taxon>
        <taxon>Sphaeropleales</taxon>
        <taxon>Selenastraceae</taxon>
        <taxon>Monoraphidium</taxon>
    </lineage>
</organism>
<name>A0A0D2LZD9_9CHLO</name>
<protein>
    <submittedName>
        <fullName evidence="2">Uncharacterized protein</fullName>
    </submittedName>
</protein>
<dbReference type="AlphaFoldDB" id="A0A0D2LZD9"/>
<dbReference type="OrthoDB" id="21124at2759"/>
<dbReference type="KEGG" id="mng:MNEG_13226"/>
<feature type="region of interest" description="Disordered" evidence="1">
    <location>
        <begin position="76"/>
        <end position="106"/>
    </location>
</feature>
<feature type="compositionally biased region" description="Gly residues" evidence="1">
    <location>
        <begin position="250"/>
        <end position="263"/>
    </location>
</feature>
<dbReference type="EMBL" id="KK103920">
    <property type="protein sequence ID" value="KIY94736.1"/>
    <property type="molecule type" value="Genomic_DNA"/>
</dbReference>
<dbReference type="GeneID" id="25730667"/>
<dbReference type="PANTHER" id="PTHR46010:SF1">
    <property type="entry name" value="PROTEIN IWS1 HOMOLOG"/>
    <property type="match status" value="1"/>
</dbReference>